<evidence type="ECO:0000256" key="1">
    <source>
        <dbReference type="SAM" id="MobiDB-lite"/>
    </source>
</evidence>
<accession>A0A7R8VG15</accession>
<proteinExistence type="predicted"/>
<dbReference type="GO" id="GO:0045505">
    <property type="term" value="F:dynein intermediate chain binding"/>
    <property type="evidence" value="ECO:0007669"/>
    <property type="project" value="InterPro"/>
</dbReference>
<feature type="domain" description="Dynein heavy chain linker" evidence="2">
    <location>
        <begin position="72"/>
        <end position="133"/>
    </location>
</feature>
<dbReference type="AlphaFoldDB" id="A0A7R8VG15"/>
<dbReference type="Pfam" id="PF08393">
    <property type="entry name" value="DHC_N2"/>
    <property type="match status" value="1"/>
</dbReference>
<protein>
    <recommendedName>
        <fullName evidence="2">Dynein heavy chain linker domain-containing protein</fullName>
    </recommendedName>
</protein>
<gene>
    <name evidence="3" type="ORF">TDIB3V08_LOCUS3756</name>
</gene>
<dbReference type="GO" id="GO:0030286">
    <property type="term" value="C:dynein complex"/>
    <property type="evidence" value="ECO:0007669"/>
    <property type="project" value="InterPro"/>
</dbReference>
<dbReference type="PANTHER" id="PTHR45703">
    <property type="entry name" value="DYNEIN HEAVY CHAIN"/>
    <property type="match status" value="1"/>
</dbReference>
<organism evidence="3">
    <name type="scientific">Timema douglasi</name>
    <name type="common">Walking stick</name>
    <dbReference type="NCBI Taxonomy" id="61478"/>
    <lineage>
        <taxon>Eukaryota</taxon>
        <taxon>Metazoa</taxon>
        <taxon>Ecdysozoa</taxon>
        <taxon>Arthropoda</taxon>
        <taxon>Hexapoda</taxon>
        <taxon>Insecta</taxon>
        <taxon>Pterygota</taxon>
        <taxon>Neoptera</taxon>
        <taxon>Polyneoptera</taxon>
        <taxon>Phasmatodea</taxon>
        <taxon>Timematodea</taxon>
        <taxon>Timematoidea</taxon>
        <taxon>Timematidae</taxon>
        <taxon>Timema</taxon>
    </lineage>
</organism>
<name>A0A7R8VG15_TIMDO</name>
<evidence type="ECO:0000259" key="2">
    <source>
        <dbReference type="Pfam" id="PF08393"/>
    </source>
</evidence>
<dbReference type="GO" id="GO:0007018">
    <property type="term" value="P:microtubule-based movement"/>
    <property type="evidence" value="ECO:0007669"/>
    <property type="project" value="InterPro"/>
</dbReference>
<dbReference type="EMBL" id="OA565655">
    <property type="protein sequence ID" value="CAD7197448.1"/>
    <property type="molecule type" value="Genomic_DNA"/>
</dbReference>
<dbReference type="PANTHER" id="PTHR45703:SF1">
    <property type="entry name" value="DYNEINS HEAVY CHAIN"/>
    <property type="match status" value="1"/>
</dbReference>
<dbReference type="InterPro" id="IPR042228">
    <property type="entry name" value="Dynein_linker_3"/>
</dbReference>
<dbReference type="InterPro" id="IPR026983">
    <property type="entry name" value="DHC"/>
</dbReference>
<dbReference type="Gene3D" id="3.20.180.20">
    <property type="entry name" value="Dynein heavy chain, N-terminal domain 2"/>
    <property type="match status" value="1"/>
</dbReference>
<dbReference type="InterPro" id="IPR013602">
    <property type="entry name" value="Dynein_heavy_linker"/>
</dbReference>
<reference evidence="3" key="1">
    <citation type="submission" date="2020-11" db="EMBL/GenBank/DDBJ databases">
        <authorList>
            <person name="Tran Van P."/>
        </authorList>
    </citation>
    <scope>NUCLEOTIDE SEQUENCE</scope>
</reference>
<evidence type="ECO:0000313" key="3">
    <source>
        <dbReference type="EMBL" id="CAD7197448.1"/>
    </source>
</evidence>
<sequence length="152" mass="16717">MDSISADDDSAHHHQPSHSQPTNLGANWPGPVPRLMVLTLTSLSSAPDIASGGVQPNPHQATHILGYSTWWFFFLSNDELLEILSETKDPQRVQPHLKKCFEGINTLEFTAEQEIVAMVSAEKEVVSFSGTIIPADAKVGHCHFVVLSYQQI</sequence>
<dbReference type="GO" id="GO:0051959">
    <property type="term" value="F:dynein light intermediate chain binding"/>
    <property type="evidence" value="ECO:0007669"/>
    <property type="project" value="InterPro"/>
</dbReference>
<feature type="region of interest" description="Disordered" evidence="1">
    <location>
        <begin position="1"/>
        <end position="27"/>
    </location>
</feature>